<reference evidence="5 6" key="1">
    <citation type="submission" date="2016-05" db="EMBL/GenBank/DDBJ databases">
        <title>Complete Genome and Methylome Analysis of Psychrotrophic Bacterial Isolates from Antarctic Lake Untersee.</title>
        <authorList>
            <person name="Fomenkov A."/>
            <person name="Akimov V.N."/>
            <person name="Vasilyeva L.V."/>
            <person name="Andersen D."/>
            <person name="Vincze T."/>
            <person name="Roberts R.J."/>
        </authorList>
    </citation>
    <scope>NUCLEOTIDE SEQUENCE [LARGE SCALE GENOMIC DNA]</scope>
    <source>
        <strain evidence="5 6">U14-5</strain>
    </source>
</reference>
<dbReference type="STRING" id="257708.RGI145_03800"/>
<proteinExistence type="predicted"/>
<evidence type="ECO:0000259" key="3">
    <source>
        <dbReference type="Pfam" id="PF04002"/>
    </source>
</evidence>
<dbReference type="AlphaFoldDB" id="A0A1L7AC32"/>
<dbReference type="GO" id="GO:0008237">
    <property type="term" value="F:metallopeptidase activity"/>
    <property type="evidence" value="ECO:0007669"/>
    <property type="project" value="UniProtKB-KW"/>
</dbReference>
<dbReference type="Gene3D" id="3.40.140.10">
    <property type="entry name" value="Cytidine Deaminase, domain 2"/>
    <property type="match status" value="1"/>
</dbReference>
<evidence type="ECO:0000256" key="1">
    <source>
        <dbReference type="ARBA" id="ARBA00023049"/>
    </source>
</evidence>
<organism evidence="5 6">
    <name type="scientific">Roseomonas gilardii</name>
    <dbReference type="NCBI Taxonomy" id="257708"/>
    <lineage>
        <taxon>Bacteria</taxon>
        <taxon>Pseudomonadati</taxon>
        <taxon>Pseudomonadota</taxon>
        <taxon>Alphaproteobacteria</taxon>
        <taxon>Acetobacterales</taxon>
        <taxon>Roseomonadaceae</taxon>
        <taxon>Roseomonas</taxon>
    </lineage>
</organism>
<dbReference type="KEGG" id="rgi:RGI145_03800"/>
<dbReference type="InterPro" id="IPR025657">
    <property type="entry name" value="RadC_JAB"/>
</dbReference>
<gene>
    <name evidence="5" type="ORF">RGI145_03800</name>
</gene>
<keyword evidence="1" id="KW-0482">Metalloprotease</keyword>
<dbReference type="InterPro" id="IPR046778">
    <property type="entry name" value="UPF0758_N"/>
</dbReference>
<evidence type="ECO:0000256" key="2">
    <source>
        <dbReference type="SAM" id="MobiDB-lite"/>
    </source>
</evidence>
<feature type="region of interest" description="Disordered" evidence="2">
    <location>
        <begin position="1"/>
        <end position="31"/>
    </location>
</feature>
<evidence type="ECO:0000313" key="6">
    <source>
        <dbReference type="Proteomes" id="UP000185494"/>
    </source>
</evidence>
<evidence type="ECO:0000313" key="5">
    <source>
        <dbReference type="EMBL" id="APT56357.1"/>
    </source>
</evidence>
<dbReference type="PANTHER" id="PTHR30471">
    <property type="entry name" value="DNA REPAIR PROTEIN RADC"/>
    <property type="match status" value="1"/>
</dbReference>
<evidence type="ECO:0000259" key="4">
    <source>
        <dbReference type="Pfam" id="PF20582"/>
    </source>
</evidence>
<dbReference type="PANTHER" id="PTHR30471:SF3">
    <property type="entry name" value="UPF0758 PROTEIN YEES-RELATED"/>
    <property type="match status" value="1"/>
</dbReference>
<keyword evidence="1" id="KW-0378">Hydrolase</keyword>
<protein>
    <submittedName>
        <fullName evidence="5">Uncharacterized protein</fullName>
    </submittedName>
</protein>
<accession>A0A1L7AC32</accession>
<dbReference type="Pfam" id="PF04002">
    <property type="entry name" value="RadC"/>
    <property type="match status" value="1"/>
</dbReference>
<feature type="domain" description="RadC-like JAB" evidence="3">
    <location>
        <begin position="148"/>
        <end position="241"/>
    </location>
</feature>
<dbReference type="RefSeq" id="WP_075797300.1">
    <property type="nucleotide sequence ID" value="NZ_CP015583.1"/>
</dbReference>
<dbReference type="Proteomes" id="UP000185494">
    <property type="component" value="Chromosome 1"/>
</dbReference>
<name>A0A1L7AC32_9PROT</name>
<keyword evidence="1" id="KW-0645">Protease</keyword>
<dbReference type="Pfam" id="PF20582">
    <property type="entry name" value="UPF0758_N"/>
    <property type="match status" value="1"/>
</dbReference>
<dbReference type="InterPro" id="IPR001405">
    <property type="entry name" value="UPF0758"/>
</dbReference>
<dbReference type="EMBL" id="CP015583">
    <property type="protein sequence ID" value="APT56357.1"/>
    <property type="molecule type" value="Genomic_DNA"/>
</dbReference>
<sequence length="242" mass="26281">MPREDPGLHGNRAGAGGGPVFAGTGPQGHRSRMRERLLQGGPAALPDYEILEMLLFLGIPRRDTKPLAKGLINQFGSLAAVLGADPRWLRRTTALGMDSIAALNLVSAAATRLARAEETERPVLKSWDRLMAYLAAAPLEAAPGASLPHGRVLFLDNRNRLLADESQDGVQEPRATMRRALELHATALILLTWRPDGQPREEDVARTEQMQKAGTLLAITLHDHLIASGRAEPLSLRREGLI</sequence>
<feature type="domain" description="UPF0758" evidence="4">
    <location>
        <begin position="31"/>
        <end position="97"/>
    </location>
</feature>
<dbReference type="eggNOG" id="COG2003">
    <property type="taxonomic scope" value="Bacteria"/>
</dbReference>